<proteinExistence type="inferred from homology"/>
<evidence type="ECO:0000256" key="9">
    <source>
        <dbReference type="ARBA" id="ARBA00037934"/>
    </source>
</evidence>
<evidence type="ECO:0000256" key="2">
    <source>
        <dbReference type="ARBA" id="ARBA00022448"/>
    </source>
</evidence>
<evidence type="ECO:0000256" key="4">
    <source>
        <dbReference type="ARBA" id="ARBA00022824"/>
    </source>
</evidence>
<protein>
    <submittedName>
        <fullName evidence="13">Sec20-domain-containing protein</fullName>
    </submittedName>
</protein>
<reference evidence="13" key="1">
    <citation type="journal article" date="2023" name="Mol. Phylogenet. Evol.">
        <title>Genome-scale phylogeny and comparative genomics of the fungal order Sordariales.</title>
        <authorList>
            <person name="Hensen N."/>
            <person name="Bonometti L."/>
            <person name="Westerberg I."/>
            <person name="Brannstrom I.O."/>
            <person name="Guillou S."/>
            <person name="Cros-Aarteil S."/>
            <person name="Calhoun S."/>
            <person name="Haridas S."/>
            <person name="Kuo A."/>
            <person name="Mondo S."/>
            <person name="Pangilinan J."/>
            <person name="Riley R."/>
            <person name="LaButti K."/>
            <person name="Andreopoulos B."/>
            <person name="Lipzen A."/>
            <person name="Chen C."/>
            <person name="Yan M."/>
            <person name="Daum C."/>
            <person name="Ng V."/>
            <person name="Clum A."/>
            <person name="Steindorff A."/>
            <person name="Ohm R.A."/>
            <person name="Martin F."/>
            <person name="Silar P."/>
            <person name="Natvig D.O."/>
            <person name="Lalanne C."/>
            <person name="Gautier V."/>
            <person name="Ament-Velasquez S.L."/>
            <person name="Kruys A."/>
            <person name="Hutchinson M.I."/>
            <person name="Powell A.J."/>
            <person name="Barry K."/>
            <person name="Miller A.N."/>
            <person name="Grigoriev I.V."/>
            <person name="Debuchy R."/>
            <person name="Gladieux P."/>
            <person name="Hiltunen Thoren M."/>
            <person name="Johannesson H."/>
        </authorList>
    </citation>
    <scope>NUCLEOTIDE SEQUENCE</scope>
    <source>
        <strain evidence="13">FGSC 1904</strain>
    </source>
</reference>
<keyword evidence="3" id="KW-0812">Transmembrane</keyword>
<evidence type="ECO:0000256" key="5">
    <source>
        <dbReference type="ARBA" id="ARBA00022892"/>
    </source>
</evidence>
<evidence type="ECO:0000256" key="7">
    <source>
        <dbReference type="ARBA" id="ARBA00023054"/>
    </source>
</evidence>
<keyword evidence="7 10" id="KW-0175">Coiled coil</keyword>
<keyword evidence="5" id="KW-0931">ER-Golgi transport</keyword>
<keyword evidence="6" id="KW-1133">Transmembrane helix</keyword>
<dbReference type="PANTHER" id="PTHR12825">
    <property type="entry name" value="BNIP1-RELATED"/>
    <property type="match status" value="1"/>
</dbReference>
<dbReference type="AlphaFoldDB" id="A0AAE0PCM6"/>
<evidence type="ECO:0000256" key="10">
    <source>
        <dbReference type="SAM" id="Coils"/>
    </source>
</evidence>
<dbReference type="GO" id="GO:0006890">
    <property type="term" value="P:retrograde vesicle-mediated transport, Golgi to endoplasmic reticulum"/>
    <property type="evidence" value="ECO:0007669"/>
    <property type="project" value="InterPro"/>
</dbReference>
<keyword evidence="8" id="KW-0472">Membrane</keyword>
<dbReference type="PANTHER" id="PTHR12825:SF0">
    <property type="entry name" value="VESICLE TRANSPORT PROTEIN SEC20"/>
    <property type="match status" value="1"/>
</dbReference>
<reference evidence="13" key="2">
    <citation type="submission" date="2023-07" db="EMBL/GenBank/DDBJ databases">
        <authorList>
            <consortium name="Lawrence Berkeley National Laboratory"/>
            <person name="Haridas S."/>
            <person name="Hensen N."/>
            <person name="Bonometti L."/>
            <person name="Westerberg I."/>
            <person name="Brannstrom I.O."/>
            <person name="Guillou S."/>
            <person name="Cros-Aarteil S."/>
            <person name="Calhoun S."/>
            <person name="Kuo A."/>
            <person name="Mondo S."/>
            <person name="Pangilinan J."/>
            <person name="Riley R."/>
            <person name="LaButti K."/>
            <person name="Andreopoulos B."/>
            <person name="Lipzen A."/>
            <person name="Chen C."/>
            <person name="Yanf M."/>
            <person name="Daum C."/>
            <person name="Ng V."/>
            <person name="Clum A."/>
            <person name="Steindorff A."/>
            <person name="Ohm R."/>
            <person name="Martin F."/>
            <person name="Silar P."/>
            <person name="Natvig D."/>
            <person name="Lalanne C."/>
            <person name="Gautier V."/>
            <person name="Ament-velasquez S.L."/>
            <person name="Kruys A."/>
            <person name="Hutchinson M.I."/>
            <person name="Powell A.J."/>
            <person name="Barry K."/>
            <person name="Miller A.N."/>
            <person name="Grigoriev I.V."/>
            <person name="Debuchy R."/>
            <person name="Gladieux P."/>
            <person name="Thoren M.H."/>
            <person name="Johannesson H."/>
        </authorList>
    </citation>
    <scope>NUCLEOTIDE SEQUENCE</scope>
    <source>
        <strain evidence="13">FGSC 1904</strain>
    </source>
</reference>
<dbReference type="GO" id="GO:0031201">
    <property type="term" value="C:SNARE complex"/>
    <property type="evidence" value="ECO:0007669"/>
    <property type="project" value="TreeGrafter"/>
</dbReference>
<evidence type="ECO:0000256" key="1">
    <source>
        <dbReference type="ARBA" id="ARBA00004163"/>
    </source>
</evidence>
<evidence type="ECO:0000313" key="14">
    <source>
        <dbReference type="Proteomes" id="UP001281003"/>
    </source>
</evidence>
<organism evidence="13 14">
    <name type="scientific">Sordaria brevicollis</name>
    <dbReference type="NCBI Taxonomy" id="83679"/>
    <lineage>
        <taxon>Eukaryota</taxon>
        <taxon>Fungi</taxon>
        <taxon>Dikarya</taxon>
        <taxon>Ascomycota</taxon>
        <taxon>Pezizomycotina</taxon>
        <taxon>Sordariomycetes</taxon>
        <taxon>Sordariomycetidae</taxon>
        <taxon>Sordariales</taxon>
        <taxon>Sordariaceae</taxon>
        <taxon>Sordaria</taxon>
    </lineage>
</organism>
<keyword evidence="14" id="KW-1185">Reference proteome</keyword>
<evidence type="ECO:0000256" key="6">
    <source>
        <dbReference type="ARBA" id="ARBA00022989"/>
    </source>
</evidence>
<comment type="caution">
    <text evidence="13">The sequence shown here is derived from an EMBL/GenBank/DDBJ whole genome shotgun (WGS) entry which is preliminary data.</text>
</comment>
<feature type="domain" description="Sec20 C-terminal" evidence="12">
    <location>
        <begin position="222"/>
        <end position="311"/>
    </location>
</feature>
<comment type="subcellular location">
    <subcellularLocation>
        <location evidence="1">Endoplasmic reticulum membrane</location>
        <topology evidence="1">Single-pass type IV membrane protein</topology>
    </subcellularLocation>
</comment>
<feature type="region of interest" description="Disordered" evidence="11">
    <location>
        <begin position="381"/>
        <end position="400"/>
    </location>
</feature>
<feature type="coiled-coil region" evidence="10">
    <location>
        <begin position="64"/>
        <end position="91"/>
    </location>
</feature>
<feature type="compositionally biased region" description="Pro residues" evidence="11">
    <location>
        <begin position="167"/>
        <end position="181"/>
    </location>
</feature>
<keyword evidence="2" id="KW-0813">Transport</keyword>
<evidence type="ECO:0000256" key="3">
    <source>
        <dbReference type="ARBA" id="ARBA00022692"/>
    </source>
</evidence>
<evidence type="ECO:0000259" key="12">
    <source>
        <dbReference type="Pfam" id="PF03908"/>
    </source>
</evidence>
<accession>A0AAE0PCM6</accession>
<feature type="compositionally biased region" description="Basic and acidic residues" evidence="11">
    <location>
        <begin position="422"/>
        <end position="431"/>
    </location>
</feature>
<dbReference type="GO" id="GO:0005789">
    <property type="term" value="C:endoplasmic reticulum membrane"/>
    <property type="evidence" value="ECO:0007669"/>
    <property type="project" value="UniProtKB-SubCell"/>
</dbReference>
<evidence type="ECO:0000313" key="13">
    <source>
        <dbReference type="EMBL" id="KAK3397474.1"/>
    </source>
</evidence>
<dbReference type="Proteomes" id="UP001281003">
    <property type="component" value="Unassembled WGS sequence"/>
</dbReference>
<keyword evidence="4" id="KW-0256">Endoplasmic reticulum</keyword>
<name>A0AAE0PCM6_SORBR</name>
<dbReference type="EMBL" id="JAUTDP010000007">
    <property type="protein sequence ID" value="KAK3397474.1"/>
    <property type="molecule type" value="Genomic_DNA"/>
</dbReference>
<comment type="similarity">
    <text evidence="9">Belongs to the SEC20 family.</text>
</comment>
<feature type="region of interest" description="Disordered" evidence="11">
    <location>
        <begin position="413"/>
        <end position="485"/>
    </location>
</feature>
<dbReference type="InterPro" id="IPR056173">
    <property type="entry name" value="Sec20_C"/>
</dbReference>
<sequence length="485" mass="53639">MSSFETLQERLTTLQETTGQLKELIERLATLKFEPGSVPLSNSISSLANTGADGTTNNEAADLSTEISQVLREEEEDLELLQEEIIDLRSGRPGSEAEHKKTRLKEGAQRLAVELKGCRTSFRKAQLAARRNLETAQRLERQLLLASYVAVAANLAASDRGSGTSTPAPPQPTSTTPPPLPTTSATDPSQVTDPRQALFGNRRRKHHQTTLPPSHDSEVVSASSTVTDALRRTHALIASEVAKSAFASQTLAESTAALKELQRSYEGIDSLLSRSRDLVSTLLQSQKSDTWYLRTSLYMLLCTLGWLVFRRWLYGPLWWVLWLPLKMVWKGGKVAYGVSTHHGTQSEGARMEVLVGDEGGRKSVVGMAEEGAVPTVQVGGVGKEKKRSNDNEVGDGEEESMVERVGRIIEENLPPLEDEKEGDSHPVVREDPEFEQGWIGQEHVYTGEQGEKGEEEEEVVQRNPKKRMWEEPLGDVVNQPIRDEL</sequence>
<feature type="region of interest" description="Disordered" evidence="11">
    <location>
        <begin position="158"/>
        <end position="223"/>
    </location>
</feature>
<dbReference type="GO" id="GO:0005484">
    <property type="term" value="F:SNAP receptor activity"/>
    <property type="evidence" value="ECO:0007669"/>
    <property type="project" value="InterPro"/>
</dbReference>
<dbReference type="InterPro" id="IPR005606">
    <property type="entry name" value="Sec20"/>
</dbReference>
<dbReference type="Pfam" id="PF03908">
    <property type="entry name" value="Sec20"/>
    <property type="match status" value="1"/>
</dbReference>
<evidence type="ECO:0000256" key="11">
    <source>
        <dbReference type="SAM" id="MobiDB-lite"/>
    </source>
</evidence>
<gene>
    <name evidence="13" type="ORF">B0T20DRAFT_221410</name>
</gene>
<evidence type="ECO:0000256" key="8">
    <source>
        <dbReference type="ARBA" id="ARBA00023136"/>
    </source>
</evidence>